<reference evidence="2" key="2">
    <citation type="submission" date="2017-12" db="EMBL/GenBank/DDBJ databases">
        <title>Genome sequence of the Bar-tailed Godwit (Limosa lapponica baueri).</title>
        <authorList>
            <person name="Lima N.C.B."/>
            <person name="Parody-Merino A.M."/>
            <person name="Battley P.F."/>
            <person name="Fidler A.E."/>
            <person name="Prosdocimi F."/>
        </authorList>
    </citation>
    <scope>NUCLEOTIDE SEQUENCE [LARGE SCALE GENOMIC DNA]</scope>
</reference>
<gene>
    <name evidence="1" type="ORF">llap_9371</name>
</gene>
<protein>
    <submittedName>
        <fullName evidence="1">Uncharacterized protein</fullName>
    </submittedName>
</protein>
<accession>A0A2I0U2K8</accession>
<organism evidence="1 2">
    <name type="scientific">Limosa lapponica baueri</name>
    <dbReference type="NCBI Taxonomy" id="1758121"/>
    <lineage>
        <taxon>Eukaryota</taxon>
        <taxon>Metazoa</taxon>
        <taxon>Chordata</taxon>
        <taxon>Craniata</taxon>
        <taxon>Vertebrata</taxon>
        <taxon>Euteleostomi</taxon>
        <taxon>Archelosauria</taxon>
        <taxon>Archosauria</taxon>
        <taxon>Dinosauria</taxon>
        <taxon>Saurischia</taxon>
        <taxon>Theropoda</taxon>
        <taxon>Coelurosauria</taxon>
        <taxon>Aves</taxon>
        <taxon>Neognathae</taxon>
        <taxon>Neoaves</taxon>
        <taxon>Charadriiformes</taxon>
        <taxon>Scolopacidae</taxon>
        <taxon>Limosa</taxon>
    </lineage>
</organism>
<reference evidence="2" key="1">
    <citation type="submission" date="2017-11" db="EMBL/GenBank/DDBJ databases">
        <authorList>
            <person name="Lima N.C."/>
            <person name="Parody-Merino A.M."/>
            <person name="Battley P.F."/>
            <person name="Fidler A.E."/>
            <person name="Prosdocimi F."/>
        </authorList>
    </citation>
    <scope>NUCLEOTIDE SEQUENCE [LARGE SCALE GENOMIC DNA]</scope>
</reference>
<dbReference type="AlphaFoldDB" id="A0A2I0U2K8"/>
<dbReference type="Proteomes" id="UP000233556">
    <property type="component" value="Unassembled WGS sequence"/>
</dbReference>
<evidence type="ECO:0000313" key="2">
    <source>
        <dbReference type="Proteomes" id="UP000233556"/>
    </source>
</evidence>
<keyword evidence="2" id="KW-1185">Reference proteome</keyword>
<name>A0A2I0U2K8_LIMLA</name>
<sequence>MVVDSSGCRLRWDLFLVPSLAITTFEMSQIKRSVSDSEALLSGAARSWLLLQPMESNAKVNYPSQSDECIWCDYYTLLKSPDLVGSRNWADLKATHSPHQIDHHAQFM</sequence>
<dbReference type="EMBL" id="KZ506293">
    <property type="protein sequence ID" value="PKU40320.1"/>
    <property type="molecule type" value="Genomic_DNA"/>
</dbReference>
<proteinExistence type="predicted"/>
<evidence type="ECO:0000313" key="1">
    <source>
        <dbReference type="EMBL" id="PKU40320.1"/>
    </source>
</evidence>